<dbReference type="Pfam" id="PF00271">
    <property type="entry name" value="Helicase_C"/>
    <property type="match status" value="1"/>
</dbReference>
<feature type="compositionally biased region" description="Basic and acidic residues" evidence="2">
    <location>
        <begin position="793"/>
        <end position="826"/>
    </location>
</feature>
<dbReference type="InterPro" id="IPR049730">
    <property type="entry name" value="SNF2/RAD54-like_C"/>
</dbReference>
<proteinExistence type="predicted"/>
<feature type="compositionally biased region" description="Low complexity" evidence="2">
    <location>
        <begin position="850"/>
        <end position="863"/>
    </location>
</feature>
<dbReference type="Gene3D" id="3.40.50.300">
    <property type="entry name" value="P-loop containing nucleotide triphosphate hydrolases"/>
    <property type="match status" value="1"/>
</dbReference>
<feature type="compositionally biased region" description="Basic and acidic residues" evidence="2">
    <location>
        <begin position="866"/>
        <end position="880"/>
    </location>
</feature>
<dbReference type="InterPro" id="IPR050496">
    <property type="entry name" value="SNF2_RAD54_helicase_repair"/>
</dbReference>
<gene>
    <name evidence="5" type="ORF">CCMP2556_LOCUS11674</name>
</gene>
<sequence>MAPKRGRPPSSAAAKPACGRGAGAASSAASAASPSSVVLREAAAAAKSPVQLGPEGRMYIIRESIMPMLQLTQEEKPIIWQPFKCPRGQALEGLGKRTLGARIRGSTQSVATVKRFVEDDAKPPEVIDEATVASHKLVLWTPAEDNPERRKEVVVDYDVSCKLREHQRIGVQFLFDCLMGLKDFNGCGCILADDMGLGKTLQSVAAIWTLLTQGGPYGRGCCRKALVLCPASLVKNWAGELDKWLHGKCKYHACAVTGQAQVAGTFGSFKYDRDSRVLIASYETFRNHAREVEDCGIDLVVCDEAHKLKNDEAATTKCISALPAKRRLLISGTPIQNSLEEFFTLVSLANPGVFGELSEFRRKFANPILRGREPTATREERQKAEEMLSEVSHVTDQFILRRTNRLNARFLPPKQILNVFVMPTDFQRRLYRSFLKSNVARKLLEDQNCKLTGSVLSTIKKLQGLVNHPFLVRSAQQKLEAGFDDDETRAMFEEIDRMDKSLRARGAEKPVREELSGKLALVHQILAQIKASGNGDRIVLISNWTQTLDLIERLCAQCKWPTHRLDGSMAIMKRMKLVTDFNRPENEHAFAFLLSSKAGGCGLNLIGANRLVMFDPDWNPANDRQAMARVWRDGQKKPCYIYRLFTTGTIDEKVYQRQICKDGLSNMMVTETGEDEAQMTESLASDLVKDLFTFSEKTACATHEMLGCQRCGAGLPVPQEEEVLEDDLSTWSHHPGTEGVKDEILQAAAKELSTLRTWTRGWASPKVPLGGVSFTMGCHIEYTKEQIAKLEAEERAEQERRKAKSDEALQAKAKAKAETKETEAKAKAAVQAAPTPVRAASKGVVEVPGATTSASSSSRVRTSQPGDEKREKAENQERVKVPKVAVTSPEAGTAVRTSGQEVQSDRERAAQVAKAARAALEAQAKQAKQAIHPKAVEAHQRVEGPPGLLRTAASAAVSAGTSPSCGRSAAAQAAAAGRAHSRASAVIQVSDPREVLARERPSEQEQATKRPRVAAEGEQNLRRSKSSMRAAFPGFPDQRLWTPEASEWEERKVQRQEEQIALQDTIKMLNSDESLDLFRKRSTSLLQLGSHQDKVREVVALLKAAKAKDQSHPELNFLALALSGKKADFSKILEKIDGLVTLLKKEGEDDKSKKEYCNKEFRSVKEKSKTLDSKIKTLTGSVAEKKDAIGKLAEDVVALQSGVKALDESVATATKNRQAEHSEFQESTTSNSAALDLLSMARDRLNKVYNPSMVAPTTTKSPYDLSFLQIKGEKPPTFEGGYQKKTQ</sequence>
<accession>A0ABP0JJV3</accession>
<dbReference type="InterPro" id="IPR000330">
    <property type="entry name" value="SNF2_N"/>
</dbReference>
<dbReference type="CDD" id="cd18793">
    <property type="entry name" value="SF2_C_SNF"/>
    <property type="match status" value="1"/>
</dbReference>
<evidence type="ECO:0000259" key="3">
    <source>
        <dbReference type="PROSITE" id="PS51192"/>
    </source>
</evidence>
<evidence type="ECO:0000313" key="5">
    <source>
        <dbReference type="EMBL" id="CAK9014409.1"/>
    </source>
</evidence>
<dbReference type="CDD" id="cd18004">
    <property type="entry name" value="DEXHc_RAD54"/>
    <property type="match status" value="1"/>
</dbReference>
<evidence type="ECO:0000256" key="2">
    <source>
        <dbReference type="SAM" id="MobiDB-lite"/>
    </source>
</evidence>
<dbReference type="PROSITE" id="PS51192">
    <property type="entry name" value="HELICASE_ATP_BIND_1"/>
    <property type="match status" value="1"/>
</dbReference>
<evidence type="ECO:0000259" key="4">
    <source>
        <dbReference type="PROSITE" id="PS51194"/>
    </source>
</evidence>
<feature type="compositionally biased region" description="Basic and acidic residues" evidence="2">
    <location>
        <begin position="991"/>
        <end position="1021"/>
    </location>
</feature>
<evidence type="ECO:0000313" key="6">
    <source>
        <dbReference type="Proteomes" id="UP001642484"/>
    </source>
</evidence>
<dbReference type="Gene3D" id="1.20.120.850">
    <property type="entry name" value="SWI2/SNF2 ATPases, N-terminal domain"/>
    <property type="match status" value="1"/>
</dbReference>
<dbReference type="PROSITE" id="PS51194">
    <property type="entry name" value="HELICASE_CTER"/>
    <property type="match status" value="1"/>
</dbReference>
<dbReference type="Pfam" id="PF00176">
    <property type="entry name" value="SNF2-rel_dom"/>
    <property type="match status" value="1"/>
</dbReference>
<feature type="domain" description="Helicase ATP-binding" evidence="3">
    <location>
        <begin position="180"/>
        <end position="352"/>
    </location>
</feature>
<dbReference type="InterPro" id="IPR027417">
    <property type="entry name" value="P-loop_NTPase"/>
</dbReference>
<organism evidence="5 6">
    <name type="scientific">Durusdinium trenchii</name>
    <dbReference type="NCBI Taxonomy" id="1381693"/>
    <lineage>
        <taxon>Eukaryota</taxon>
        <taxon>Sar</taxon>
        <taxon>Alveolata</taxon>
        <taxon>Dinophyceae</taxon>
        <taxon>Suessiales</taxon>
        <taxon>Symbiodiniaceae</taxon>
        <taxon>Durusdinium</taxon>
    </lineage>
</organism>
<dbReference type="InterPro" id="IPR014001">
    <property type="entry name" value="Helicase_ATP-bd"/>
</dbReference>
<feature type="region of interest" description="Disordered" evidence="2">
    <location>
        <begin position="793"/>
        <end position="905"/>
    </location>
</feature>
<name>A0ABP0JJV3_9DINO</name>
<comment type="caution">
    <text evidence="5">The sequence shown here is derived from an EMBL/GenBank/DDBJ whole genome shotgun (WGS) entry which is preliminary data.</text>
</comment>
<reference evidence="5 6" key="1">
    <citation type="submission" date="2024-02" db="EMBL/GenBank/DDBJ databases">
        <authorList>
            <person name="Chen Y."/>
            <person name="Shah S."/>
            <person name="Dougan E. K."/>
            <person name="Thang M."/>
            <person name="Chan C."/>
        </authorList>
    </citation>
    <scope>NUCLEOTIDE SEQUENCE [LARGE SCALE GENOMIC DNA]</scope>
</reference>
<protein>
    <submittedName>
        <fullName evidence="5">Uncharacterized protein</fullName>
    </submittedName>
</protein>
<dbReference type="EMBL" id="CAXAMN010005557">
    <property type="protein sequence ID" value="CAK9014409.1"/>
    <property type="molecule type" value="Genomic_DNA"/>
</dbReference>
<dbReference type="SUPFAM" id="SSF52540">
    <property type="entry name" value="P-loop containing nucleoside triphosphate hydrolases"/>
    <property type="match status" value="2"/>
</dbReference>
<keyword evidence="6" id="KW-1185">Reference proteome</keyword>
<dbReference type="InterPro" id="IPR001650">
    <property type="entry name" value="Helicase_C-like"/>
</dbReference>
<dbReference type="InterPro" id="IPR038718">
    <property type="entry name" value="SNF2-like_sf"/>
</dbReference>
<dbReference type="PANTHER" id="PTHR45629">
    <property type="entry name" value="SNF2/RAD54 FAMILY MEMBER"/>
    <property type="match status" value="1"/>
</dbReference>
<dbReference type="Gene3D" id="3.40.50.10810">
    <property type="entry name" value="Tandem AAA-ATPase domain"/>
    <property type="match status" value="1"/>
</dbReference>
<keyword evidence="1" id="KW-0378">Hydrolase</keyword>
<dbReference type="SMART" id="SM00487">
    <property type="entry name" value="DEXDc"/>
    <property type="match status" value="1"/>
</dbReference>
<dbReference type="Proteomes" id="UP001642484">
    <property type="component" value="Unassembled WGS sequence"/>
</dbReference>
<feature type="non-terminal residue" evidence="5">
    <location>
        <position position="1287"/>
    </location>
</feature>
<evidence type="ECO:0000256" key="1">
    <source>
        <dbReference type="ARBA" id="ARBA00022801"/>
    </source>
</evidence>
<feature type="region of interest" description="Disordered" evidence="2">
    <location>
        <begin position="953"/>
        <end position="1036"/>
    </location>
</feature>
<feature type="compositionally biased region" description="Low complexity" evidence="2">
    <location>
        <begin position="953"/>
        <end position="985"/>
    </location>
</feature>
<feature type="region of interest" description="Disordered" evidence="2">
    <location>
        <begin position="1"/>
        <end position="31"/>
    </location>
</feature>
<dbReference type="SMART" id="SM00490">
    <property type="entry name" value="HELICc"/>
    <property type="match status" value="1"/>
</dbReference>
<feature type="domain" description="Helicase C-terminal" evidence="4">
    <location>
        <begin position="521"/>
        <end position="684"/>
    </location>
</feature>
<dbReference type="PANTHER" id="PTHR45629:SF7">
    <property type="entry name" value="DNA EXCISION REPAIR PROTEIN ERCC-6-RELATED"/>
    <property type="match status" value="1"/>
</dbReference>